<dbReference type="InterPro" id="IPR014710">
    <property type="entry name" value="RmlC-like_jellyroll"/>
</dbReference>
<gene>
    <name evidence="2" type="ORF">EI291_15065</name>
</gene>
<dbReference type="RefSeq" id="WP_125421600.1">
    <property type="nucleotide sequence ID" value="NZ_RWIT01000008.1"/>
</dbReference>
<dbReference type="AlphaFoldDB" id="A0A3R9MQC8"/>
<accession>A0A3R9MQC8</accession>
<dbReference type="OrthoDB" id="951557at2"/>
<keyword evidence="3" id="KW-1185">Reference proteome</keyword>
<sequence>MKRVLFFLGQLNDRDVEWMLQNGTRLMLDAGDQLITKGKAIDSLYIVISGQLAVYVNSSHNKCIAKLESGDMVGEMSFLESRPPSVSVIVTEPSTIFQISRDKIDARLLKNAEFKANFYHALALFLSNRLRGTTDQLGFGNPEEEDMLETTVLDGVAQAGSRFVQIIHRFSEAA</sequence>
<dbReference type="InterPro" id="IPR018490">
    <property type="entry name" value="cNMP-bd_dom_sf"/>
</dbReference>
<dbReference type="Proteomes" id="UP000273500">
    <property type="component" value="Unassembled WGS sequence"/>
</dbReference>
<dbReference type="InterPro" id="IPR000595">
    <property type="entry name" value="cNMP-bd_dom"/>
</dbReference>
<evidence type="ECO:0000313" key="2">
    <source>
        <dbReference type="EMBL" id="RSK47575.1"/>
    </source>
</evidence>
<dbReference type="SMART" id="SM00100">
    <property type="entry name" value="cNMP"/>
    <property type="match status" value="1"/>
</dbReference>
<evidence type="ECO:0000259" key="1">
    <source>
        <dbReference type="PROSITE" id="PS50042"/>
    </source>
</evidence>
<feature type="domain" description="Cyclic nucleotide-binding" evidence="1">
    <location>
        <begin position="7"/>
        <end position="125"/>
    </location>
</feature>
<reference evidence="2 3" key="1">
    <citation type="submission" date="2018-12" db="EMBL/GenBank/DDBJ databases">
        <authorList>
            <person name="Feng G."/>
            <person name="Zhu H."/>
        </authorList>
    </citation>
    <scope>NUCLEOTIDE SEQUENCE [LARGE SCALE GENOMIC DNA]</scope>
    <source>
        <strain evidence="2 3">KCTC 12533</strain>
    </source>
</reference>
<proteinExistence type="predicted"/>
<evidence type="ECO:0000313" key="3">
    <source>
        <dbReference type="Proteomes" id="UP000273500"/>
    </source>
</evidence>
<dbReference type="Pfam" id="PF00027">
    <property type="entry name" value="cNMP_binding"/>
    <property type="match status" value="1"/>
</dbReference>
<dbReference type="PROSITE" id="PS50042">
    <property type="entry name" value="CNMP_BINDING_3"/>
    <property type="match status" value="1"/>
</dbReference>
<comment type="caution">
    <text evidence="2">The sequence shown here is derived from an EMBL/GenBank/DDBJ whole genome shotgun (WGS) entry which is preliminary data.</text>
</comment>
<organism evidence="2 3">
    <name type="scientific">Hymenobacter rigui</name>
    <dbReference type="NCBI Taxonomy" id="334424"/>
    <lineage>
        <taxon>Bacteria</taxon>
        <taxon>Pseudomonadati</taxon>
        <taxon>Bacteroidota</taxon>
        <taxon>Cytophagia</taxon>
        <taxon>Cytophagales</taxon>
        <taxon>Hymenobacteraceae</taxon>
        <taxon>Hymenobacter</taxon>
    </lineage>
</organism>
<protein>
    <submittedName>
        <fullName evidence="2">Cyclic nucleotide-binding domain-containing protein</fullName>
    </submittedName>
</protein>
<dbReference type="CDD" id="cd00038">
    <property type="entry name" value="CAP_ED"/>
    <property type="match status" value="1"/>
</dbReference>
<dbReference type="EMBL" id="RWIT01000008">
    <property type="protein sequence ID" value="RSK47575.1"/>
    <property type="molecule type" value="Genomic_DNA"/>
</dbReference>
<name>A0A3R9MQC8_9BACT</name>
<dbReference type="Gene3D" id="2.60.120.10">
    <property type="entry name" value="Jelly Rolls"/>
    <property type="match status" value="1"/>
</dbReference>
<dbReference type="SUPFAM" id="SSF51206">
    <property type="entry name" value="cAMP-binding domain-like"/>
    <property type="match status" value="1"/>
</dbReference>